<dbReference type="Proteomes" id="UP000184330">
    <property type="component" value="Unassembled WGS sequence"/>
</dbReference>
<dbReference type="Pfam" id="PF00106">
    <property type="entry name" value="adh_short"/>
    <property type="match status" value="1"/>
</dbReference>
<keyword evidence="2" id="KW-1185">Reference proteome</keyword>
<dbReference type="PANTHER" id="PTHR45458">
    <property type="entry name" value="SHORT-CHAIN DEHYDROGENASE/REDUCTASE SDR"/>
    <property type="match status" value="1"/>
</dbReference>
<dbReference type="SUPFAM" id="SSF51735">
    <property type="entry name" value="NAD(P)-binding Rossmann-fold domains"/>
    <property type="match status" value="1"/>
</dbReference>
<name>A0A1L7XU04_9HELO</name>
<dbReference type="Gene3D" id="3.40.50.720">
    <property type="entry name" value="NAD(P)-binding Rossmann-like Domain"/>
    <property type="match status" value="1"/>
</dbReference>
<proteinExistence type="predicted"/>
<evidence type="ECO:0000313" key="2">
    <source>
        <dbReference type="Proteomes" id="UP000184330"/>
    </source>
</evidence>
<reference evidence="1 2" key="1">
    <citation type="submission" date="2016-03" db="EMBL/GenBank/DDBJ databases">
        <authorList>
            <person name="Ploux O."/>
        </authorList>
    </citation>
    <scope>NUCLEOTIDE SEQUENCE [LARGE SCALE GENOMIC DNA]</scope>
    <source>
        <strain evidence="1 2">UAMH 11012</strain>
    </source>
</reference>
<protein>
    <submittedName>
        <fullName evidence="1">Related to protoporphyrinogen oxidase</fullName>
    </submittedName>
</protein>
<dbReference type="OrthoDB" id="7289984at2759"/>
<sequence length="257" mass="27556">MPSYVVTGASRGIGASKSENQVFGIIRNVQTATKLYDLAKSHPNIHIIVAEVTNSEQVEEAAAKVAEITGGKLDVLINNAGGGGPNTRKAPGDYVGQGAEMKSDILEAMDINFFSAVFTTNAFLPLIRKGDVKKIITISSGMADEHVILTTELPFAIGYAASKAGLNVTMAKYAVQLKGEGIICLTVSPGWVRTEAAEDFQDGMFNMVLSAFQKLAPDLKDMISVEESVAEQLALIDRVTVKDTGKFVSQHGDRNWF</sequence>
<dbReference type="GO" id="GO:0016616">
    <property type="term" value="F:oxidoreductase activity, acting on the CH-OH group of donors, NAD or NADP as acceptor"/>
    <property type="evidence" value="ECO:0007669"/>
    <property type="project" value="TreeGrafter"/>
</dbReference>
<dbReference type="InterPro" id="IPR036291">
    <property type="entry name" value="NAD(P)-bd_dom_sf"/>
</dbReference>
<dbReference type="PRINTS" id="PR00081">
    <property type="entry name" value="GDHRDH"/>
</dbReference>
<gene>
    <name evidence="1" type="ORF">PAC_18387</name>
</gene>
<organism evidence="1 2">
    <name type="scientific">Phialocephala subalpina</name>
    <dbReference type="NCBI Taxonomy" id="576137"/>
    <lineage>
        <taxon>Eukaryota</taxon>
        <taxon>Fungi</taxon>
        <taxon>Dikarya</taxon>
        <taxon>Ascomycota</taxon>
        <taxon>Pezizomycotina</taxon>
        <taxon>Leotiomycetes</taxon>
        <taxon>Helotiales</taxon>
        <taxon>Mollisiaceae</taxon>
        <taxon>Phialocephala</taxon>
        <taxon>Phialocephala fortinii species complex</taxon>
    </lineage>
</organism>
<dbReference type="InterPro" id="IPR002347">
    <property type="entry name" value="SDR_fam"/>
</dbReference>
<dbReference type="InterPro" id="IPR052184">
    <property type="entry name" value="SDR_enzymes"/>
</dbReference>
<evidence type="ECO:0000313" key="1">
    <source>
        <dbReference type="EMBL" id="CZR68488.1"/>
    </source>
</evidence>
<dbReference type="PANTHER" id="PTHR45458:SF3">
    <property type="entry name" value="CHAIN DEHYDROGENASE (ATSC), PUTATIVE-RELATED"/>
    <property type="match status" value="1"/>
</dbReference>
<accession>A0A1L7XU04</accession>
<dbReference type="AlphaFoldDB" id="A0A1L7XU04"/>
<dbReference type="EMBL" id="FJOG01000056">
    <property type="protein sequence ID" value="CZR68488.1"/>
    <property type="molecule type" value="Genomic_DNA"/>
</dbReference>